<gene>
    <name evidence="1" type="ORF">H2Y56_22120</name>
</gene>
<organism evidence="1 2">
    <name type="scientific">Pectobacterium aroidearum</name>
    <dbReference type="NCBI Taxonomy" id="1201031"/>
    <lineage>
        <taxon>Bacteria</taxon>
        <taxon>Pseudomonadati</taxon>
        <taxon>Pseudomonadota</taxon>
        <taxon>Gammaproteobacteria</taxon>
        <taxon>Enterobacterales</taxon>
        <taxon>Pectobacteriaceae</taxon>
        <taxon>Pectobacterium</taxon>
    </lineage>
</organism>
<proteinExistence type="predicted"/>
<dbReference type="RefSeq" id="WP_181838354.1">
    <property type="nucleotide sequence ID" value="NZ_JACERK010000017.1"/>
</dbReference>
<comment type="caution">
    <text evidence="1">The sequence shown here is derived from an EMBL/GenBank/DDBJ whole genome shotgun (WGS) entry which is preliminary data.</text>
</comment>
<name>A0ABR5ZJX6_9GAMM</name>
<evidence type="ECO:0000313" key="1">
    <source>
        <dbReference type="EMBL" id="MBA5234781.1"/>
    </source>
</evidence>
<reference evidence="1 2" key="1">
    <citation type="submission" date="2020-07" db="EMBL/GenBank/DDBJ databases">
        <title>Characterization of Pectobacterium aroidearum strains causing soft rot on Amorphophallus konjac.</title>
        <authorList>
            <person name="Xie H."/>
        </authorList>
    </citation>
    <scope>NUCLEOTIDE SEQUENCE [LARGE SCALE GENOMIC DNA]</scope>
    <source>
        <strain evidence="1 2">MY10</strain>
    </source>
</reference>
<dbReference type="Proteomes" id="UP000530038">
    <property type="component" value="Unassembled WGS sequence"/>
</dbReference>
<sequence>MTENQHPNGMMQLSHELTAAKRHIASQETIMLTQGQLIAELKNQLETERSRVVAMPDLNADLIEILGRPNFMCSPVAHCLRIGGVGIPRKSENEQAACIHWMLGLYLEHRENWKAVGKSELQRIASLQGKEE</sequence>
<dbReference type="EMBL" id="JACERK010000017">
    <property type="protein sequence ID" value="MBA5234781.1"/>
    <property type="molecule type" value="Genomic_DNA"/>
</dbReference>
<keyword evidence="2" id="KW-1185">Reference proteome</keyword>
<protein>
    <recommendedName>
        <fullName evidence="3">DUF550 domain-containing protein</fullName>
    </recommendedName>
</protein>
<accession>A0ABR5ZJX6</accession>
<evidence type="ECO:0008006" key="3">
    <source>
        <dbReference type="Google" id="ProtNLM"/>
    </source>
</evidence>
<evidence type="ECO:0000313" key="2">
    <source>
        <dbReference type="Proteomes" id="UP000530038"/>
    </source>
</evidence>